<feature type="compositionally biased region" description="Basic and acidic residues" evidence="1">
    <location>
        <begin position="246"/>
        <end position="255"/>
    </location>
</feature>
<keyword evidence="3" id="KW-1185">Reference proteome</keyword>
<gene>
    <name evidence="2" type="ORF">F511_36217</name>
</gene>
<evidence type="ECO:0000313" key="3">
    <source>
        <dbReference type="Proteomes" id="UP000250235"/>
    </source>
</evidence>
<name>A0A2Z7B7C7_9LAMI</name>
<accession>A0A2Z7B7C7</accession>
<feature type="region of interest" description="Disordered" evidence="1">
    <location>
        <begin position="1"/>
        <end position="111"/>
    </location>
</feature>
<dbReference type="AlphaFoldDB" id="A0A2Z7B7C7"/>
<evidence type="ECO:0000256" key="1">
    <source>
        <dbReference type="SAM" id="MobiDB-lite"/>
    </source>
</evidence>
<feature type="compositionally biased region" description="Polar residues" evidence="1">
    <location>
        <begin position="64"/>
        <end position="78"/>
    </location>
</feature>
<feature type="compositionally biased region" description="Basic and acidic residues" evidence="1">
    <location>
        <begin position="289"/>
        <end position="301"/>
    </location>
</feature>
<feature type="compositionally biased region" description="Acidic residues" evidence="1">
    <location>
        <begin position="1"/>
        <end position="10"/>
    </location>
</feature>
<proteinExistence type="predicted"/>
<dbReference type="EMBL" id="KV008298">
    <property type="protein sequence ID" value="KZV30375.1"/>
    <property type="molecule type" value="Genomic_DNA"/>
</dbReference>
<evidence type="ECO:0000313" key="2">
    <source>
        <dbReference type="EMBL" id="KZV30375.1"/>
    </source>
</evidence>
<protein>
    <submittedName>
        <fullName evidence="2">Uncharacterized protein</fullName>
    </submittedName>
</protein>
<organism evidence="2 3">
    <name type="scientific">Dorcoceras hygrometricum</name>
    <dbReference type="NCBI Taxonomy" id="472368"/>
    <lineage>
        <taxon>Eukaryota</taxon>
        <taxon>Viridiplantae</taxon>
        <taxon>Streptophyta</taxon>
        <taxon>Embryophyta</taxon>
        <taxon>Tracheophyta</taxon>
        <taxon>Spermatophyta</taxon>
        <taxon>Magnoliopsida</taxon>
        <taxon>eudicotyledons</taxon>
        <taxon>Gunneridae</taxon>
        <taxon>Pentapetalae</taxon>
        <taxon>asterids</taxon>
        <taxon>lamiids</taxon>
        <taxon>Lamiales</taxon>
        <taxon>Gesneriaceae</taxon>
        <taxon>Didymocarpoideae</taxon>
        <taxon>Trichosporeae</taxon>
        <taxon>Loxocarpinae</taxon>
        <taxon>Dorcoceras</taxon>
    </lineage>
</organism>
<reference evidence="2 3" key="1">
    <citation type="journal article" date="2015" name="Proc. Natl. Acad. Sci. U.S.A.">
        <title>The resurrection genome of Boea hygrometrica: A blueprint for survival of dehydration.</title>
        <authorList>
            <person name="Xiao L."/>
            <person name="Yang G."/>
            <person name="Zhang L."/>
            <person name="Yang X."/>
            <person name="Zhao S."/>
            <person name="Ji Z."/>
            <person name="Zhou Q."/>
            <person name="Hu M."/>
            <person name="Wang Y."/>
            <person name="Chen M."/>
            <person name="Xu Y."/>
            <person name="Jin H."/>
            <person name="Xiao X."/>
            <person name="Hu G."/>
            <person name="Bao F."/>
            <person name="Hu Y."/>
            <person name="Wan P."/>
            <person name="Li L."/>
            <person name="Deng X."/>
            <person name="Kuang T."/>
            <person name="Xiang C."/>
            <person name="Zhu J.K."/>
            <person name="Oliver M.J."/>
            <person name="He Y."/>
        </authorList>
    </citation>
    <scope>NUCLEOTIDE SEQUENCE [LARGE SCALE GENOMIC DNA]</scope>
    <source>
        <strain evidence="3">cv. XS01</strain>
    </source>
</reference>
<sequence length="313" mass="34668">MSSLEESDDDVPQRYSAKEEQPAVVTTHNNDQQDLTGNPLVIDLTNVDQPHDQIAPSAPAAGNEVTNVQPDDNQSDVAQTDIEKPDVAQEVASDSPLVSRSTPERYSGENNVKAGSFDAVTHERFMLMTAITFDVKVNWSRLLFDVLKEMVTPGSRHAKGYAIQICVLLENIPGLELGESRAFPLPRVLNEKTVHRYVVINEKVGGGEVADAPRQDEYFRHLIQSARQDGQNHSDLHLLHLNEFKKSGNDKKGEGSSRGPQPPPKDQNRDSGIAGGGGDTNRSIVERLLTADRQRQRERISGHSSGSYKRRRY</sequence>
<feature type="region of interest" description="Disordered" evidence="1">
    <location>
        <begin position="246"/>
        <end position="313"/>
    </location>
</feature>
<dbReference type="Proteomes" id="UP000250235">
    <property type="component" value="Unassembled WGS sequence"/>
</dbReference>
<feature type="compositionally biased region" description="Polar residues" evidence="1">
    <location>
        <begin position="24"/>
        <end position="36"/>
    </location>
</feature>